<evidence type="ECO:0008006" key="4">
    <source>
        <dbReference type="Google" id="ProtNLM"/>
    </source>
</evidence>
<evidence type="ECO:0000313" key="2">
    <source>
        <dbReference type="EMBL" id="GFJ89068.1"/>
    </source>
</evidence>
<dbReference type="PANTHER" id="PTHR37305">
    <property type="entry name" value="INTEGRAL MEMBRANE PROTEIN-RELATED"/>
    <property type="match status" value="1"/>
</dbReference>
<gene>
    <name evidence="2" type="ORF">Prum_027100</name>
</gene>
<proteinExistence type="predicted"/>
<dbReference type="PANTHER" id="PTHR37305:SF1">
    <property type="entry name" value="MEMBRANE PROTEIN"/>
    <property type="match status" value="1"/>
</dbReference>
<name>A0A6V8L2B1_9ACTN</name>
<keyword evidence="3" id="KW-1185">Reference proteome</keyword>
<feature type="transmembrane region" description="Helical" evidence="1">
    <location>
        <begin position="161"/>
        <end position="180"/>
    </location>
</feature>
<feature type="transmembrane region" description="Helical" evidence="1">
    <location>
        <begin position="114"/>
        <end position="141"/>
    </location>
</feature>
<dbReference type="EMBL" id="BLPG01000001">
    <property type="protein sequence ID" value="GFJ89068.1"/>
    <property type="molecule type" value="Genomic_DNA"/>
</dbReference>
<dbReference type="GO" id="GO:0005886">
    <property type="term" value="C:plasma membrane"/>
    <property type="evidence" value="ECO:0007669"/>
    <property type="project" value="UniProtKB-SubCell"/>
</dbReference>
<protein>
    <recommendedName>
        <fullName evidence="4">ABC transporter permease</fullName>
    </recommendedName>
</protein>
<keyword evidence="1" id="KW-0472">Membrane</keyword>
<keyword evidence="1" id="KW-0812">Transmembrane</keyword>
<keyword evidence="1" id="KW-1133">Transmembrane helix</keyword>
<reference evidence="2 3" key="1">
    <citation type="submission" date="2020-03" db="EMBL/GenBank/DDBJ databases">
        <title>Whole genome shotgun sequence of Phytohabitans rumicis NBRC 108638.</title>
        <authorList>
            <person name="Komaki H."/>
            <person name="Tamura T."/>
        </authorList>
    </citation>
    <scope>NUCLEOTIDE SEQUENCE [LARGE SCALE GENOMIC DNA]</scope>
    <source>
        <strain evidence="2 3">NBRC 108638</strain>
    </source>
</reference>
<dbReference type="GO" id="GO:0140359">
    <property type="term" value="F:ABC-type transporter activity"/>
    <property type="evidence" value="ECO:0007669"/>
    <property type="project" value="InterPro"/>
</dbReference>
<comment type="caution">
    <text evidence="2">The sequence shown here is derived from an EMBL/GenBank/DDBJ whole genome shotgun (WGS) entry which is preliminary data.</text>
</comment>
<dbReference type="AlphaFoldDB" id="A0A6V8L2B1"/>
<feature type="transmembrane region" description="Helical" evidence="1">
    <location>
        <begin position="247"/>
        <end position="268"/>
    </location>
</feature>
<feature type="transmembrane region" description="Helical" evidence="1">
    <location>
        <begin position="73"/>
        <end position="93"/>
    </location>
</feature>
<organism evidence="2 3">
    <name type="scientific">Phytohabitans rumicis</name>
    <dbReference type="NCBI Taxonomy" id="1076125"/>
    <lineage>
        <taxon>Bacteria</taxon>
        <taxon>Bacillati</taxon>
        <taxon>Actinomycetota</taxon>
        <taxon>Actinomycetes</taxon>
        <taxon>Micromonosporales</taxon>
        <taxon>Micromonosporaceae</taxon>
    </lineage>
</organism>
<evidence type="ECO:0000256" key="1">
    <source>
        <dbReference type="SAM" id="Phobius"/>
    </source>
</evidence>
<accession>A0A6V8L2B1</accession>
<dbReference type="RefSeq" id="WP_173076668.1">
    <property type="nucleotide sequence ID" value="NZ_BAABJB010000014.1"/>
</dbReference>
<reference evidence="2 3" key="2">
    <citation type="submission" date="2020-03" db="EMBL/GenBank/DDBJ databases">
        <authorList>
            <person name="Ichikawa N."/>
            <person name="Kimura A."/>
            <person name="Kitahashi Y."/>
            <person name="Uohara A."/>
        </authorList>
    </citation>
    <scope>NUCLEOTIDE SEQUENCE [LARGE SCALE GENOMIC DNA]</scope>
    <source>
        <strain evidence="2 3">NBRC 108638</strain>
    </source>
</reference>
<sequence>MWGSTRAEITKLVRRPASWLLLAVAIVLSLTFTYLVPYAGANGASEGVPSAERGVAATLPDQLVGNSIGGLPVFAGAIVLILAVLAVGGEYGWGTWKTVLAQGPSRLTVYAGKITAIAAAVLVYVLALFAAGAVTSAFIAAAEGAPANWPSFVDLLGGVGAGWLMAMMWAGLGVVLAVGLRGVALPIGLGLVWLLAVQNLLTGIAAPLLDWVDRLQEWLPGPNAGSLAASLGSSADAPGVAVLVGDAHAVAVMAAYLVLFVGLGGLLLRRRDVI</sequence>
<dbReference type="Proteomes" id="UP000482960">
    <property type="component" value="Unassembled WGS sequence"/>
</dbReference>
<feature type="transmembrane region" description="Helical" evidence="1">
    <location>
        <begin position="20"/>
        <end position="40"/>
    </location>
</feature>
<dbReference type="Pfam" id="PF12730">
    <property type="entry name" value="ABC2_membrane_4"/>
    <property type="match status" value="1"/>
</dbReference>
<feature type="transmembrane region" description="Helical" evidence="1">
    <location>
        <begin position="187"/>
        <end position="209"/>
    </location>
</feature>
<evidence type="ECO:0000313" key="3">
    <source>
        <dbReference type="Proteomes" id="UP000482960"/>
    </source>
</evidence>